<dbReference type="EMBL" id="BGZK01000282">
    <property type="protein sequence ID" value="GBP33959.1"/>
    <property type="molecule type" value="Genomic_DNA"/>
</dbReference>
<protein>
    <submittedName>
        <fullName evidence="1">Uncharacterized protein</fullName>
    </submittedName>
</protein>
<organism evidence="1 2">
    <name type="scientific">Eumeta variegata</name>
    <name type="common">Bagworm moth</name>
    <name type="synonym">Eumeta japonica</name>
    <dbReference type="NCBI Taxonomy" id="151549"/>
    <lineage>
        <taxon>Eukaryota</taxon>
        <taxon>Metazoa</taxon>
        <taxon>Ecdysozoa</taxon>
        <taxon>Arthropoda</taxon>
        <taxon>Hexapoda</taxon>
        <taxon>Insecta</taxon>
        <taxon>Pterygota</taxon>
        <taxon>Neoptera</taxon>
        <taxon>Endopterygota</taxon>
        <taxon>Lepidoptera</taxon>
        <taxon>Glossata</taxon>
        <taxon>Ditrysia</taxon>
        <taxon>Tineoidea</taxon>
        <taxon>Psychidae</taxon>
        <taxon>Oiketicinae</taxon>
        <taxon>Eumeta</taxon>
    </lineage>
</organism>
<dbReference type="AlphaFoldDB" id="A0A4C1V5S6"/>
<sequence length="112" mass="12852">MLKYVVNDNLLRIWGKSVGSSLLARKDAQESRTGRARYNVGSRERHYAFSDRKTNRPLYYKKWFSEGIVIHRKVFALASTAVFEGAHAAECCARAALDRVQIIKRPYTIEMA</sequence>
<evidence type="ECO:0000313" key="1">
    <source>
        <dbReference type="EMBL" id="GBP33959.1"/>
    </source>
</evidence>
<accession>A0A4C1V5S6</accession>
<reference evidence="1 2" key="1">
    <citation type="journal article" date="2019" name="Commun. Biol.">
        <title>The bagworm genome reveals a unique fibroin gene that provides high tensile strength.</title>
        <authorList>
            <person name="Kono N."/>
            <person name="Nakamura H."/>
            <person name="Ohtoshi R."/>
            <person name="Tomita M."/>
            <person name="Numata K."/>
            <person name="Arakawa K."/>
        </authorList>
    </citation>
    <scope>NUCLEOTIDE SEQUENCE [LARGE SCALE GENOMIC DNA]</scope>
</reference>
<name>A0A4C1V5S6_EUMVA</name>
<comment type="caution">
    <text evidence="1">The sequence shown here is derived from an EMBL/GenBank/DDBJ whole genome shotgun (WGS) entry which is preliminary data.</text>
</comment>
<keyword evidence="2" id="KW-1185">Reference proteome</keyword>
<evidence type="ECO:0000313" key="2">
    <source>
        <dbReference type="Proteomes" id="UP000299102"/>
    </source>
</evidence>
<proteinExistence type="predicted"/>
<dbReference type="Proteomes" id="UP000299102">
    <property type="component" value="Unassembled WGS sequence"/>
</dbReference>
<gene>
    <name evidence="1" type="ORF">EVAR_24873_1</name>
</gene>